<keyword evidence="2" id="KW-0547">Nucleotide-binding</keyword>
<sequence>MSQLREAVDALVAVATEAGLPPDRARDEAMVFAAAIAEAAPRAAQDWCAAIEGAPTELAAVNAAFFDAASRGRKSRGAPTALLSELAATAPGRATAYAKALTEVASAACSLGEPTLRVTGNAAVAAAAQLEAARLADPGATSRGLPPGVPGMPPSPTSEWDRIWPTPTLTPFPWSTPNGIPGTPVTPGTPSQPSSGGDQAQVAGDPVDAAPPAEPEPPKPTKTLEELLADLDAMIGLERVKREVHQQVAMLKVDKLRREAGLKNADITRHLVFVGNPGTGKTTVARMVGGIYQSLGLLSKGQLVEVDRSELVAGYLGQTAIKTAETCAKAYGGVLFIDEAYALSGDQYGQEAVNTLVKEMEDHRDDLVVIVAGYPDPMVAFIAQNPGLSSRFKTVIEFEDYTDDEIVAILHKLATAADYTVTPEAEGHFRSVLAATARNEAFGNGRFARNALEEAIGRQAWRLHQDADLTSDQLRELRVEDFRPHVDPEPATTDIVAFGDDPADESSEPPEDSTDEGATPS</sequence>
<dbReference type="InterPro" id="IPR041627">
    <property type="entry name" value="AAA_lid_6"/>
</dbReference>
<feature type="domain" description="AAA+ ATPase" evidence="5">
    <location>
        <begin position="267"/>
        <end position="402"/>
    </location>
</feature>
<organism evidence="7 9">
    <name type="scientific">Candidatus Phosphoribacter hodrii</name>
    <dbReference type="NCBI Taxonomy" id="2953743"/>
    <lineage>
        <taxon>Bacteria</taxon>
        <taxon>Bacillati</taxon>
        <taxon>Actinomycetota</taxon>
        <taxon>Actinomycetes</taxon>
        <taxon>Micrococcales</taxon>
        <taxon>Dermatophilaceae</taxon>
        <taxon>Candidatus Phosphoribacter</taxon>
    </lineage>
</organism>
<dbReference type="EMBL" id="JADJIB010000004">
    <property type="protein sequence ID" value="MBK7273649.1"/>
    <property type="molecule type" value="Genomic_DNA"/>
</dbReference>
<dbReference type="InterPro" id="IPR003959">
    <property type="entry name" value="ATPase_AAA_core"/>
</dbReference>
<dbReference type="Pfam" id="PF17866">
    <property type="entry name" value="AAA_lid_6"/>
    <property type="match status" value="1"/>
</dbReference>
<dbReference type="Proteomes" id="UP000718281">
    <property type="component" value="Unassembled WGS sequence"/>
</dbReference>
<dbReference type="PRINTS" id="PR00819">
    <property type="entry name" value="CBXCFQXSUPER"/>
</dbReference>
<evidence type="ECO:0000313" key="8">
    <source>
        <dbReference type="Proteomes" id="UP000718281"/>
    </source>
</evidence>
<evidence type="ECO:0000259" key="5">
    <source>
        <dbReference type="SMART" id="SM00382"/>
    </source>
</evidence>
<gene>
    <name evidence="6" type="ORF">IPF40_01285</name>
    <name evidence="7" type="ORF">IPI13_10970</name>
</gene>
<dbReference type="Pfam" id="PF00004">
    <property type="entry name" value="AAA"/>
    <property type="match status" value="1"/>
</dbReference>
<dbReference type="Gene3D" id="3.40.50.300">
    <property type="entry name" value="P-loop containing nucleotide triphosphate hydrolases"/>
    <property type="match status" value="1"/>
</dbReference>
<name>A0A935IPF0_9MICO</name>
<evidence type="ECO:0000256" key="1">
    <source>
        <dbReference type="ARBA" id="ARBA00010378"/>
    </source>
</evidence>
<dbReference type="InterPro" id="IPR003593">
    <property type="entry name" value="AAA+_ATPase"/>
</dbReference>
<keyword evidence="3" id="KW-0067">ATP-binding</keyword>
<evidence type="ECO:0000256" key="4">
    <source>
        <dbReference type="SAM" id="MobiDB-lite"/>
    </source>
</evidence>
<feature type="compositionally biased region" description="Acidic residues" evidence="4">
    <location>
        <begin position="501"/>
        <end position="515"/>
    </location>
</feature>
<accession>A0A935IPF0</accession>
<evidence type="ECO:0000256" key="3">
    <source>
        <dbReference type="ARBA" id="ARBA00022840"/>
    </source>
</evidence>
<dbReference type="FunFam" id="3.40.50.300:FF:000216">
    <property type="entry name" value="Type VII secretion ATPase EccA"/>
    <property type="match status" value="1"/>
</dbReference>
<dbReference type="PANTHER" id="PTHR43392:SF2">
    <property type="entry name" value="AAA-TYPE ATPASE FAMILY PROTEIN _ ANKYRIN REPEAT FAMILY PROTEIN"/>
    <property type="match status" value="1"/>
</dbReference>
<dbReference type="GO" id="GO:0016887">
    <property type="term" value="F:ATP hydrolysis activity"/>
    <property type="evidence" value="ECO:0007669"/>
    <property type="project" value="InterPro"/>
</dbReference>
<feature type="region of interest" description="Disordered" evidence="4">
    <location>
        <begin position="483"/>
        <end position="521"/>
    </location>
</feature>
<protein>
    <submittedName>
        <fullName evidence="7">AAA family ATPase</fullName>
    </submittedName>
</protein>
<dbReference type="CDD" id="cd00009">
    <property type="entry name" value="AAA"/>
    <property type="match status" value="1"/>
</dbReference>
<feature type="compositionally biased region" description="Pro residues" evidence="4">
    <location>
        <begin position="147"/>
        <end position="156"/>
    </location>
</feature>
<evidence type="ECO:0000313" key="6">
    <source>
        <dbReference type="EMBL" id="MBK6299727.1"/>
    </source>
</evidence>
<comment type="similarity">
    <text evidence="1">Belongs to the CbxX/CfxQ family.</text>
</comment>
<evidence type="ECO:0000256" key="2">
    <source>
        <dbReference type="ARBA" id="ARBA00022741"/>
    </source>
</evidence>
<dbReference type="PANTHER" id="PTHR43392">
    <property type="entry name" value="AAA-TYPE ATPASE FAMILY PROTEIN / ANKYRIN REPEAT FAMILY PROTEIN"/>
    <property type="match status" value="1"/>
</dbReference>
<dbReference type="EMBL" id="JADIXZ010000001">
    <property type="protein sequence ID" value="MBK6299727.1"/>
    <property type="molecule type" value="Genomic_DNA"/>
</dbReference>
<dbReference type="Proteomes" id="UP000726105">
    <property type="component" value="Unassembled WGS sequence"/>
</dbReference>
<evidence type="ECO:0000313" key="9">
    <source>
        <dbReference type="Proteomes" id="UP000726105"/>
    </source>
</evidence>
<dbReference type="SUPFAM" id="SSF52540">
    <property type="entry name" value="P-loop containing nucleoside triphosphate hydrolases"/>
    <property type="match status" value="1"/>
</dbReference>
<evidence type="ECO:0000313" key="7">
    <source>
        <dbReference type="EMBL" id="MBK7273649.1"/>
    </source>
</evidence>
<comment type="caution">
    <text evidence="7">The sequence shown here is derived from an EMBL/GenBank/DDBJ whole genome shotgun (WGS) entry which is preliminary data.</text>
</comment>
<feature type="region of interest" description="Disordered" evidence="4">
    <location>
        <begin position="137"/>
        <end position="221"/>
    </location>
</feature>
<dbReference type="InterPro" id="IPR000641">
    <property type="entry name" value="CbxX/CfxQ"/>
</dbReference>
<dbReference type="SMART" id="SM00382">
    <property type="entry name" value="AAA"/>
    <property type="match status" value="1"/>
</dbReference>
<dbReference type="Gene3D" id="1.10.8.60">
    <property type="match status" value="1"/>
</dbReference>
<dbReference type="AlphaFoldDB" id="A0A935IPF0"/>
<proteinExistence type="inferred from homology"/>
<dbReference type="InterPro" id="IPR027417">
    <property type="entry name" value="P-loop_NTPase"/>
</dbReference>
<reference evidence="8 9" key="1">
    <citation type="submission" date="2020-10" db="EMBL/GenBank/DDBJ databases">
        <title>Connecting structure to function with the recovery of over 1000 high-quality activated sludge metagenome-assembled genomes encoding full-length rRNA genes using long-read sequencing.</title>
        <authorList>
            <person name="Singleton C.M."/>
            <person name="Petriglieri F."/>
            <person name="Kristensen J.M."/>
            <person name="Kirkegaard R.H."/>
            <person name="Michaelsen T.Y."/>
            <person name="Andersen M.H."/>
            <person name="Karst S.M."/>
            <person name="Dueholm M.S."/>
            <person name="Nielsen P.H."/>
            <person name="Albertsen M."/>
        </authorList>
    </citation>
    <scope>NUCLEOTIDE SEQUENCE [LARGE SCALE GENOMIC DNA]</scope>
    <source>
        <strain evidence="6">AalE_18-Q3-R2-46_BAT3C.188</strain>
        <strain evidence="7">Ega_18-Q3-R5-49_MAXAC.001</strain>
    </source>
</reference>
<dbReference type="InterPro" id="IPR050773">
    <property type="entry name" value="CbxX/CfxQ_RuBisCO_ESX"/>
</dbReference>
<feature type="compositionally biased region" description="Low complexity" evidence="4">
    <location>
        <begin position="176"/>
        <end position="197"/>
    </location>
</feature>
<dbReference type="GO" id="GO:0005524">
    <property type="term" value="F:ATP binding"/>
    <property type="evidence" value="ECO:0007669"/>
    <property type="project" value="UniProtKB-KW"/>
</dbReference>